<dbReference type="InterPro" id="IPR009061">
    <property type="entry name" value="DNA-bd_dom_put_sf"/>
</dbReference>
<protein>
    <recommendedName>
        <fullName evidence="3">Helix-turn-helix domain-containing protein</fullName>
    </recommendedName>
</protein>
<proteinExistence type="predicted"/>
<dbReference type="Proteomes" id="UP000192903">
    <property type="component" value="Unassembled WGS sequence"/>
</dbReference>
<sequence>MTHSKFLTPDEVAERYRGGLSVGTLGNWRAMRIGPSFVKVGKAVLYPVEELDAWDEK</sequence>
<dbReference type="STRING" id="464029.SAMN02982989_0152"/>
<organism evidence="1 2">
    <name type="scientific">Xaviernesmea oryzae</name>
    <dbReference type="NCBI Taxonomy" id="464029"/>
    <lineage>
        <taxon>Bacteria</taxon>
        <taxon>Pseudomonadati</taxon>
        <taxon>Pseudomonadota</taxon>
        <taxon>Alphaproteobacteria</taxon>
        <taxon>Hyphomicrobiales</taxon>
        <taxon>Rhizobiaceae</taxon>
        <taxon>Rhizobium/Agrobacterium group</taxon>
        <taxon>Xaviernesmea</taxon>
    </lineage>
</organism>
<dbReference type="EMBL" id="FXAF01000007">
    <property type="protein sequence ID" value="SMF56289.1"/>
    <property type="molecule type" value="Genomic_DNA"/>
</dbReference>
<dbReference type="SUPFAM" id="SSF46955">
    <property type="entry name" value="Putative DNA-binding domain"/>
    <property type="match status" value="1"/>
</dbReference>
<reference evidence="2" key="1">
    <citation type="submission" date="2017-04" db="EMBL/GenBank/DDBJ databases">
        <authorList>
            <person name="Varghese N."/>
            <person name="Submissions S."/>
        </authorList>
    </citation>
    <scope>NUCLEOTIDE SEQUENCE [LARGE SCALE GENOMIC DNA]</scope>
    <source>
        <strain evidence="2">B4P</strain>
    </source>
</reference>
<evidence type="ECO:0000313" key="2">
    <source>
        <dbReference type="Proteomes" id="UP000192903"/>
    </source>
</evidence>
<accession>A0A1X7FPK0</accession>
<name>A0A1X7FPK0_9HYPH</name>
<evidence type="ECO:0000313" key="1">
    <source>
        <dbReference type="EMBL" id="SMF56289.1"/>
    </source>
</evidence>
<keyword evidence="2" id="KW-1185">Reference proteome</keyword>
<gene>
    <name evidence="1" type="ORF">SAMN02982989_0152</name>
</gene>
<evidence type="ECO:0008006" key="3">
    <source>
        <dbReference type="Google" id="ProtNLM"/>
    </source>
</evidence>
<dbReference type="AlphaFoldDB" id="A0A1X7FPK0"/>